<evidence type="ECO:0000313" key="1">
    <source>
        <dbReference type="EMBL" id="TGE13899.1"/>
    </source>
</evidence>
<dbReference type="AlphaFoldDB" id="A0A4Z0PGN1"/>
<reference evidence="1 2" key="1">
    <citation type="submission" date="2019-04" db="EMBL/GenBank/DDBJ databases">
        <authorList>
            <person name="Feng G."/>
            <person name="Zhang J."/>
            <person name="Zhu H."/>
        </authorList>
    </citation>
    <scope>NUCLEOTIDE SEQUENCE [LARGE SCALE GENOMIC DNA]</scope>
    <source>
        <strain evidence="1 2">JCM 17223</strain>
    </source>
</reference>
<evidence type="ECO:0000313" key="2">
    <source>
        <dbReference type="Proteomes" id="UP000297739"/>
    </source>
</evidence>
<dbReference type="OrthoDB" id="667380at2"/>
<comment type="caution">
    <text evidence="1">The sequence shown here is derived from an EMBL/GenBank/DDBJ whole genome shotgun (WGS) entry which is preliminary data.</text>
</comment>
<organism evidence="1 2">
    <name type="scientific">Hymenobacter elongatus</name>
    <dbReference type="NCBI Taxonomy" id="877208"/>
    <lineage>
        <taxon>Bacteria</taxon>
        <taxon>Pseudomonadati</taxon>
        <taxon>Bacteroidota</taxon>
        <taxon>Cytophagia</taxon>
        <taxon>Cytophagales</taxon>
        <taxon>Hymenobacteraceae</taxon>
        <taxon>Hymenobacter</taxon>
    </lineage>
</organism>
<accession>A0A4Z0PGN1</accession>
<keyword evidence="2" id="KW-1185">Reference proteome</keyword>
<dbReference type="EMBL" id="SRLD01000047">
    <property type="protein sequence ID" value="TGE13899.1"/>
    <property type="molecule type" value="Genomic_DNA"/>
</dbReference>
<evidence type="ECO:0008006" key="3">
    <source>
        <dbReference type="Google" id="ProtNLM"/>
    </source>
</evidence>
<gene>
    <name evidence="1" type="ORF">E5J99_18455</name>
</gene>
<dbReference type="RefSeq" id="WP_135499297.1">
    <property type="nucleotide sequence ID" value="NZ_SRLD01000047.1"/>
</dbReference>
<sequence>MTTKQRTVLKQQLLTECRRVQQQKADTARQAMLEVQESAIESQSATEDKFESFWEACQIQRDLFARQLDEALNGLQALRRVPEARSPKDQPGVGTVVITDSQRFYIAVSLGEIKIEDELYFAISAFSPLYQAMASSRVGDTFSFRGKPYRIEEVF</sequence>
<dbReference type="Proteomes" id="UP000297739">
    <property type="component" value="Unassembled WGS sequence"/>
</dbReference>
<name>A0A4Z0PGN1_9BACT</name>
<proteinExistence type="predicted"/>
<protein>
    <recommendedName>
        <fullName evidence="3">3-oxoacyl-ACP synthase</fullName>
    </recommendedName>
</protein>